<sequence length="361" mass="40638">WGWVYCLLCYGTPLGLALVHLQVTQSNGAMPDIKAEGWCWESVGWKMLHVYVPVWGCIFASFIIYIAVAVYLFRKRHEREQGWAGCNSSRWSASSKDCPVTELPRERDSIVSLSDWPLSPHSGNVFFGAQWADAKIGSRPRPVTYPAPAHTPPIPVRSWLRDFALAPRPAPSPPPRKRFSVREMARHFAIEDSVRRACLRTGLMFVGSLLLAWLPGTISLIWKLVHPDLDSPFGFRVAVATVFPLQGVWTGVIFFITNWKELREGVPARSESRSRISGLLEEPLLRLRGNSVSSKATDTEKAKGEPRASRSWHRRTRSDDWDFVDIGIPSRVNTVVRPRANSQPVLSPLLPTPSLGRKHVF</sequence>
<dbReference type="EMBL" id="MU854477">
    <property type="protein sequence ID" value="KAK4034494.1"/>
    <property type="molecule type" value="Genomic_DNA"/>
</dbReference>
<keyword evidence="2 6" id="KW-0812">Transmembrane</keyword>
<evidence type="ECO:0008006" key="9">
    <source>
        <dbReference type="Google" id="ProtNLM"/>
    </source>
</evidence>
<evidence type="ECO:0000256" key="2">
    <source>
        <dbReference type="ARBA" id="ARBA00022692"/>
    </source>
</evidence>
<dbReference type="GO" id="GO:0004930">
    <property type="term" value="F:G protein-coupled receptor activity"/>
    <property type="evidence" value="ECO:0007669"/>
    <property type="project" value="TreeGrafter"/>
</dbReference>
<accession>A0AAN6P9Z2</accession>
<name>A0AAN6P9Z2_9PEZI</name>
<evidence type="ECO:0000313" key="7">
    <source>
        <dbReference type="EMBL" id="KAK4034494.1"/>
    </source>
</evidence>
<keyword evidence="3 6" id="KW-1133">Transmembrane helix</keyword>
<comment type="caution">
    <text evidence="7">The sequence shown here is derived from an EMBL/GenBank/DDBJ whole genome shotgun (WGS) entry which is preliminary data.</text>
</comment>
<keyword evidence="4 6" id="KW-0472">Membrane</keyword>
<dbReference type="GO" id="GO:0005886">
    <property type="term" value="C:plasma membrane"/>
    <property type="evidence" value="ECO:0007669"/>
    <property type="project" value="TreeGrafter"/>
</dbReference>
<evidence type="ECO:0000256" key="5">
    <source>
        <dbReference type="SAM" id="MobiDB-lite"/>
    </source>
</evidence>
<dbReference type="AlphaFoldDB" id="A0AAN6P9Z2"/>
<evidence type="ECO:0000313" key="8">
    <source>
        <dbReference type="Proteomes" id="UP001303115"/>
    </source>
</evidence>
<feature type="compositionally biased region" description="Basic and acidic residues" evidence="5">
    <location>
        <begin position="297"/>
        <end position="308"/>
    </location>
</feature>
<feature type="transmembrane region" description="Helical" evidence="6">
    <location>
        <begin position="50"/>
        <end position="73"/>
    </location>
</feature>
<dbReference type="Proteomes" id="UP001303115">
    <property type="component" value="Unassembled WGS sequence"/>
</dbReference>
<dbReference type="PANTHER" id="PTHR23112:SF0">
    <property type="entry name" value="TRANSMEMBRANE PROTEIN 116"/>
    <property type="match status" value="1"/>
</dbReference>
<feature type="transmembrane region" description="Helical" evidence="6">
    <location>
        <begin position="234"/>
        <end position="256"/>
    </location>
</feature>
<dbReference type="SUPFAM" id="SSF81321">
    <property type="entry name" value="Family A G protein-coupled receptor-like"/>
    <property type="match status" value="1"/>
</dbReference>
<feature type="region of interest" description="Disordered" evidence="5">
    <location>
        <begin position="292"/>
        <end position="313"/>
    </location>
</feature>
<evidence type="ECO:0000256" key="3">
    <source>
        <dbReference type="ARBA" id="ARBA00022989"/>
    </source>
</evidence>
<evidence type="ECO:0000256" key="6">
    <source>
        <dbReference type="SAM" id="Phobius"/>
    </source>
</evidence>
<gene>
    <name evidence="7" type="ORF">C8A01DRAFT_18710</name>
</gene>
<protein>
    <recommendedName>
        <fullName evidence="9">G-protein coupled receptors family 2 profile 2 domain-containing protein</fullName>
    </recommendedName>
</protein>
<proteinExistence type="predicted"/>
<comment type="subcellular location">
    <subcellularLocation>
        <location evidence="1">Membrane</location>
        <topology evidence="1">Multi-pass membrane protein</topology>
    </subcellularLocation>
</comment>
<feature type="transmembrane region" description="Helical" evidence="6">
    <location>
        <begin position="203"/>
        <end position="222"/>
    </location>
</feature>
<evidence type="ECO:0000256" key="1">
    <source>
        <dbReference type="ARBA" id="ARBA00004141"/>
    </source>
</evidence>
<keyword evidence="8" id="KW-1185">Reference proteome</keyword>
<dbReference type="GO" id="GO:0007189">
    <property type="term" value="P:adenylate cyclase-activating G protein-coupled receptor signaling pathway"/>
    <property type="evidence" value="ECO:0007669"/>
    <property type="project" value="TreeGrafter"/>
</dbReference>
<dbReference type="Gene3D" id="1.20.1070.10">
    <property type="entry name" value="Rhodopsin 7-helix transmembrane proteins"/>
    <property type="match status" value="1"/>
</dbReference>
<evidence type="ECO:0000256" key="4">
    <source>
        <dbReference type="ARBA" id="ARBA00023136"/>
    </source>
</evidence>
<feature type="non-terminal residue" evidence="7">
    <location>
        <position position="1"/>
    </location>
</feature>
<organism evidence="7 8">
    <name type="scientific">Parachaetomium inaequale</name>
    <dbReference type="NCBI Taxonomy" id="2588326"/>
    <lineage>
        <taxon>Eukaryota</taxon>
        <taxon>Fungi</taxon>
        <taxon>Dikarya</taxon>
        <taxon>Ascomycota</taxon>
        <taxon>Pezizomycotina</taxon>
        <taxon>Sordariomycetes</taxon>
        <taxon>Sordariomycetidae</taxon>
        <taxon>Sordariales</taxon>
        <taxon>Chaetomiaceae</taxon>
        <taxon>Parachaetomium</taxon>
    </lineage>
</organism>
<dbReference type="PANTHER" id="PTHR23112">
    <property type="entry name" value="G PROTEIN-COUPLED RECEPTOR 157-RELATED"/>
    <property type="match status" value="1"/>
</dbReference>
<reference evidence="8" key="1">
    <citation type="journal article" date="2023" name="Mol. Phylogenet. Evol.">
        <title>Genome-scale phylogeny and comparative genomics of the fungal order Sordariales.</title>
        <authorList>
            <person name="Hensen N."/>
            <person name="Bonometti L."/>
            <person name="Westerberg I."/>
            <person name="Brannstrom I.O."/>
            <person name="Guillou S."/>
            <person name="Cros-Aarteil S."/>
            <person name="Calhoun S."/>
            <person name="Haridas S."/>
            <person name="Kuo A."/>
            <person name="Mondo S."/>
            <person name="Pangilinan J."/>
            <person name="Riley R."/>
            <person name="LaButti K."/>
            <person name="Andreopoulos B."/>
            <person name="Lipzen A."/>
            <person name="Chen C."/>
            <person name="Yan M."/>
            <person name="Daum C."/>
            <person name="Ng V."/>
            <person name="Clum A."/>
            <person name="Steindorff A."/>
            <person name="Ohm R.A."/>
            <person name="Martin F."/>
            <person name="Silar P."/>
            <person name="Natvig D.O."/>
            <person name="Lalanne C."/>
            <person name="Gautier V."/>
            <person name="Ament-Velasquez S.L."/>
            <person name="Kruys A."/>
            <person name="Hutchinson M.I."/>
            <person name="Powell A.J."/>
            <person name="Barry K."/>
            <person name="Miller A.N."/>
            <person name="Grigoriev I.V."/>
            <person name="Debuchy R."/>
            <person name="Gladieux P."/>
            <person name="Hiltunen Thoren M."/>
            <person name="Johannesson H."/>
        </authorList>
    </citation>
    <scope>NUCLEOTIDE SEQUENCE [LARGE SCALE GENOMIC DNA]</scope>
    <source>
        <strain evidence="8">CBS 284.82</strain>
    </source>
</reference>